<keyword evidence="2" id="KW-0342">GTP-binding</keyword>
<dbReference type="Gene3D" id="3.40.50.300">
    <property type="entry name" value="P-loop containing nucleotide triphosphate hydrolases"/>
    <property type="match status" value="1"/>
</dbReference>
<proteinExistence type="predicted"/>
<dbReference type="InterPro" id="IPR027417">
    <property type="entry name" value="P-loop_NTPase"/>
</dbReference>
<keyword evidence="1" id="KW-0547">Nucleotide-binding</keyword>
<dbReference type="InterPro" id="IPR006073">
    <property type="entry name" value="GTP-bd"/>
</dbReference>
<dbReference type="EMBL" id="LMVN01000006">
    <property type="protein sequence ID" value="PAV07877.1"/>
    <property type="molecule type" value="Genomic_DNA"/>
</dbReference>
<comment type="caution">
    <text evidence="4">The sequence shown here is derived from an EMBL/GenBank/DDBJ whole genome shotgun (WGS) entry which is preliminary data.</text>
</comment>
<sequence length="348" mass="39895">MKLPQIPTPDEMIDKAFNRASRAASKVRSSKLHPRVKGKRIEEVRVDTACDVINATFNRIITETPILEELPEFYQDYIDIVVGIDQYKHSLGAVFWALGILKQIQAQYTSKIRKSDSLSAIPIRKEAYGRIVSVVKRIEDELDFLDFAKRELKNMPNINFNATRAVIAGFPNVGKSTLLGNIADASPKVANYPFTTQGLQIGNYEKDFRKYQIIDTPGLLDRSIDDMNEIELNAIAALEHLGNVIIYIFDPSETSGYAMENQYLLYEEIKKVFETPMICLFNKTDLLDDDTIIEEYSKKIEDPIFKTSINDLSEVENVKNLIEEIAKENENKEYEEKYKLRHPRKAQN</sequence>
<dbReference type="RefSeq" id="WP_095608223.1">
    <property type="nucleotide sequence ID" value="NZ_CAUHCB010000005.1"/>
</dbReference>
<keyword evidence="6" id="KW-1185">Reference proteome</keyword>
<organism evidence="4 6">
    <name type="scientific">Methanosphaera cuniculi</name>
    <dbReference type="NCBI Taxonomy" id="1077256"/>
    <lineage>
        <taxon>Archaea</taxon>
        <taxon>Methanobacteriati</taxon>
        <taxon>Methanobacteriota</taxon>
        <taxon>Methanomada group</taxon>
        <taxon>Methanobacteria</taxon>
        <taxon>Methanobacteriales</taxon>
        <taxon>Methanobacteriaceae</taxon>
        <taxon>Methanosphaera</taxon>
    </lineage>
</organism>
<evidence type="ECO:0000259" key="3">
    <source>
        <dbReference type="PROSITE" id="PS51710"/>
    </source>
</evidence>
<protein>
    <submittedName>
        <fullName evidence="4">GTP-binding protein</fullName>
    </submittedName>
    <submittedName>
        <fullName evidence="5">GTPase ObgE</fullName>
    </submittedName>
</protein>
<dbReference type="InterPro" id="IPR031167">
    <property type="entry name" value="G_OBG"/>
</dbReference>
<dbReference type="AlphaFoldDB" id="A0A2A2HEQ7"/>
<dbReference type="InterPro" id="IPR041623">
    <property type="entry name" value="NOG1_N"/>
</dbReference>
<accession>A0A2A2HEQ7</accession>
<evidence type="ECO:0000313" key="6">
    <source>
        <dbReference type="Proteomes" id="UP000217528"/>
    </source>
</evidence>
<name>A0A2A2HEQ7_9EURY</name>
<dbReference type="CDD" id="cd01897">
    <property type="entry name" value="NOG"/>
    <property type="match status" value="1"/>
</dbReference>
<dbReference type="InterPro" id="IPR005225">
    <property type="entry name" value="Small_GTP-bd"/>
</dbReference>
<gene>
    <name evidence="5" type="primary">obg_2</name>
    <name evidence="4" type="ORF">ASJ82_06715</name>
    <name evidence="5" type="ORF">MSCUN_14460</name>
</gene>
<dbReference type="Proteomes" id="UP000246004">
    <property type="component" value="Unassembled WGS sequence"/>
</dbReference>
<dbReference type="PRINTS" id="PR00326">
    <property type="entry name" value="GTP1OBG"/>
</dbReference>
<dbReference type="OrthoDB" id="147673at2157"/>
<evidence type="ECO:0000256" key="1">
    <source>
        <dbReference type="ARBA" id="ARBA00022741"/>
    </source>
</evidence>
<evidence type="ECO:0000313" key="4">
    <source>
        <dbReference type="EMBL" id="PAV07877.1"/>
    </source>
</evidence>
<dbReference type="PROSITE" id="PS51710">
    <property type="entry name" value="G_OBG"/>
    <property type="match status" value="1"/>
</dbReference>
<dbReference type="Proteomes" id="UP000217528">
    <property type="component" value="Unassembled WGS sequence"/>
</dbReference>
<dbReference type="EMBL" id="LWMS01000045">
    <property type="protein sequence ID" value="PWL07693.1"/>
    <property type="molecule type" value="Genomic_DNA"/>
</dbReference>
<evidence type="ECO:0000256" key="2">
    <source>
        <dbReference type="ARBA" id="ARBA00023134"/>
    </source>
</evidence>
<dbReference type="InterPro" id="IPR010674">
    <property type="entry name" value="NOG1_Rossman_fold_dom"/>
</dbReference>
<evidence type="ECO:0000313" key="7">
    <source>
        <dbReference type="Proteomes" id="UP000246004"/>
    </source>
</evidence>
<dbReference type="Gene3D" id="1.20.120.1190">
    <property type="match status" value="1"/>
</dbReference>
<reference evidence="5 7" key="1">
    <citation type="submission" date="2016-04" db="EMBL/GenBank/DDBJ databases">
        <title>Genome sequence of Methanosphaera cuniculi DSM 4103.</title>
        <authorList>
            <person name="Poehlein A."/>
            <person name="Seedorf H."/>
            <person name="Daniel R."/>
        </authorList>
    </citation>
    <scope>NUCLEOTIDE SEQUENCE [LARGE SCALE GENOMIC DNA]</scope>
    <source>
        <strain evidence="5 7">DSM 4103</strain>
    </source>
</reference>
<dbReference type="Pfam" id="PF17835">
    <property type="entry name" value="NOG1_N"/>
    <property type="match status" value="1"/>
</dbReference>
<reference evidence="4 6" key="2">
    <citation type="journal article" date="2017" name="BMC Genomics">
        <title>Genomic analysis of methanogenic archaea reveals a shift towards energy conservation.</title>
        <authorList>
            <person name="Gilmore S.P."/>
            <person name="Henske J.K."/>
            <person name="Sexton J.A."/>
            <person name="Solomon K.V."/>
            <person name="Seppala S."/>
            <person name="Yoo J.I."/>
            <person name="Huyett L.M."/>
            <person name="Pressman A."/>
            <person name="Cogan J.Z."/>
            <person name="Kivenson V."/>
            <person name="Peng X."/>
            <person name="Tan Y."/>
            <person name="Valentine D.L."/>
            <person name="O'Malley M.A."/>
        </authorList>
    </citation>
    <scope>NUCLEOTIDE SEQUENCE [LARGE SCALE GENOMIC DNA]</scope>
    <source>
        <strain evidence="4 6">1R-7</strain>
    </source>
</reference>
<evidence type="ECO:0000313" key="5">
    <source>
        <dbReference type="EMBL" id="PWL07693.1"/>
    </source>
</evidence>
<feature type="domain" description="OBG-type G" evidence="3">
    <location>
        <begin position="163"/>
        <end position="327"/>
    </location>
</feature>
<dbReference type="NCBIfam" id="TIGR00231">
    <property type="entry name" value="small_GTP"/>
    <property type="match status" value="1"/>
</dbReference>
<dbReference type="PANTHER" id="PTHR45759">
    <property type="entry name" value="NUCLEOLAR GTP-BINDING PROTEIN 1"/>
    <property type="match status" value="1"/>
</dbReference>
<dbReference type="GO" id="GO:0005525">
    <property type="term" value="F:GTP binding"/>
    <property type="evidence" value="ECO:0007669"/>
    <property type="project" value="UniProtKB-KW"/>
</dbReference>
<dbReference type="Pfam" id="PF06858">
    <property type="entry name" value="NOG1"/>
    <property type="match status" value="1"/>
</dbReference>
<dbReference type="SUPFAM" id="SSF52540">
    <property type="entry name" value="P-loop containing nucleoside triphosphate hydrolases"/>
    <property type="match status" value="1"/>
</dbReference>